<dbReference type="InterPro" id="IPR057225">
    <property type="entry name" value="DUF7903"/>
</dbReference>
<evidence type="ECO:0000313" key="4">
    <source>
        <dbReference type="Proteomes" id="UP001189122"/>
    </source>
</evidence>
<evidence type="ECO:0000313" key="3">
    <source>
        <dbReference type="EMBL" id="CAA6675807.1"/>
    </source>
</evidence>
<feature type="region of interest" description="Disordered" evidence="1">
    <location>
        <begin position="9"/>
        <end position="28"/>
    </location>
</feature>
<reference evidence="4" key="1">
    <citation type="journal article" date="2020" name="Sci. Rep.">
        <title>Chromosome-scale genome assembly for the duckweed Spirodela intermedia, integrating cytogenetic maps, PacBio and Oxford Nanopore libraries.</title>
        <authorList>
            <person name="Hoang P.T.N."/>
            <person name="Fiebig A."/>
            <person name="Novak P."/>
            <person name="Macas J."/>
            <person name="Cao H.X."/>
            <person name="Stepanenko A."/>
            <person name="Chen G."/>
            <person name="Borisjuk N."/>
            <person name="Scholz U."/>
            <person name="Schubert I."/>
        </authorList>
    </citation>
    <scope>NUCLEOTIDE SEQUENCE [LARGE SCALE GENOMIC DNA]</scope>
</reference>
<dbReference type="EMBL" id="CACRZD030000407">
    <property type="protein sequence ID" value="CAA6675807.1"/>
    <property type="molecule type" value="Genomic_DNA"/>
</dbReference>
<dbReference type="Pfam" id="PF25475">
    <property type="entry name" value="DUF7903"/>
    <property type="match status" value="1"/>
</dbReference>
<evidence type="ECO:0000256" key="1">
    <source>
        <dbReference type="SAM" id="MobiDB-lite"/>
    </source>
</evidence>
<proteinExistence type="predicted"/>
<comment type="caution">
    <text evidence="3">The sequence shown here is derived from an EMBL/GenBank/DDBJ whole genome shotgun (WGS) entry which is preliminary data.</text>
</comment>
<dbReference type="PANTHER" id="PTHR35481:SF1">
    <property type="entry name" value="DNA-DIRECTED RNA POLYMERASE SUBUNIT ALPHA"/>
    <property type="match status" value="1"/>
</dbReference>
<keyword evidence="4" id="KW-1185">Reference proteome</keyword>
<evidence type="ECO:0000259" key="2">
    <source>
        <dbReference type="Pfam" id="PF25475"/>
    </source>
</evidence>
<gene>
    <name evidence="3" type="ORF">SI7747_UN022149</name>
</gene>
<accession>A0ABN7EDN5</accession>
<sequence>MKVFLISAHGETPPNLSHTADADKPAPVPESLVPQFGKKLNLHSTSTSRKKKSKRPPDFGEKIVYSRDCVARWWPVGSGGMIIYVIISTNEVTEGSQTSPWVFIAEKVQQDLVFALQNLKIELEGENSHLFFLLNAAWNRPWKTFYTNIPSEFIEEIVQAIVPRLDFIFTKRRIIIIDKNQPKTTITCKCTAAKDLGKLKMYKIRSSLVRHMVEDISCLDKNLDLRIMLCTKRKLMEIEATLDASVKGGLRWPLGKEESSEDRFTVVGAWHTKHRNLYLRCADRFDFVTSKGGISNEVTLKIHEASGWLKDDILDAAYISKTLEDAVKLAWEIF</sequence>
<feature type="domain" description="DUF7903" evidence="2">
    <location>
        <begin position="142"/>
        <end position="334"/>
    </location>
</feature>
<organism evidence="3 4">
    <name type="scientific">Spirodela intermedia</name>
    <name type="common">Intermediate duckweed</name>
    <dbReference type="NCBI Taxonomy" id="51605"/>
    <lineage>
        <taxon>Eukaryota</taxon>
        <taxon>Viridiplantae</taxon>
        <taxon>Streptophyta</taxon>
        <taxon>Embryophyta</taxon>
        <taxon>Tracheophyta</taxon>
        <taxon>Spermatophyta</taxon>
        <taxon>Magnoliopsida</taxon>
        <taxon>Liliopsida</taxon>
        <taxon>Araceae</taxon>
        <taxon>Lemnoideae</taxon>
        <taxon>Spirodela</taxon>
    </lineage>
</organism>
<dbReference type="Proteomes" id="UP001189122">
    <property type="component" value="Unassembled WGS sequence"/>
</dbReference>
<protein>
    <recommendedName>
        <fullName evidence="2">DUF7903 domain-containing protein</fullName>
    </recommendedName>
</protein>
<name>A0ABN7EDN5_SPIIN</name>
<dbReference type="PANTHER" id="PTHR35481">
    <property type="entry name" value="DNA-DIRECTED RNA POLYMERASE SUBUNIT ALPHA"/>
    <property type="match status" value="1"/>
</dbReference>